<reference evidence="2 3" key="1">
    <citation type="submission" date="2023-02" db="EMBL/GenBank/DDBJ databases">
        <title>LHISI_Scaffold_Assembly.</title>
        <authorList>
            <person name="Stuart O.P."/>
            <person name="Cleave R."/>
            <person name="Magrath M.J.L."/>
            <person name="Mikheyev A.S."/>
        </authorList>
    </citation>
    <scope>NUCLEOTIDE SEQUENCE [LARGE SCALE GENOMIC DNA]</scope>
    <source>
        <strain evidence="2">Daus_M_001</strain>
        <tissue evidence="2">Leg muscle</tissue>
    </source>
</reference>
<evidence type="ECO:0000313" key="2">
    <source>
        <dbReference type="EMBL" id="KAJ8889501.1"/>
    </source>
</evidence>
<protein>
    <recommendedName>
        <fullName evidence="4">ATP-dependent DNA helicase</fullName>
    </recommendedName>
</protein>
<evidence type="ECO:0008006" key="4">
    <source>
        <dbReference type="Google" id="ProtNLM"/>
    </source>
</evidence>
<feature type="region of interest" description="Disordered" evidence="1">
    <location>
        <begin position="379"/>
        <end position="402"/>
    </location>
</feature>
<name>A0ABQ9HYN8_9NEOP</name>
<comment type="caution">
    <text evidence="2">The sequence shown here is derived from an EMBL/GenBank/DDBJ whole genome shotgun (WGS) entry which is preliminary data.</text>
</comment>
<accession>A0ABQ9HYN8</accession>
<sequence>MRVSKPQCSTSTVNCKTLYKLVNAIPQRRDIRPSQLVDRRHEHHAGLGKSKGWYIKIAERDASGSRAADQLREEFSYKVQVLSSHYHSHILNNFFQSSSSLSWNSGNREVNRQIKPAFILPIVECQSGNRFKVSALSQAKCRDVRNKSTESLAFDDAVSVTDGKSSTNDRVFMYAVVVDECRRNNLLSTKLDSKEGKCMCDYAGLSPWSLTRQKLQGARAIGRPHGATFQNPKMLRSVSCRWIERLVPTTTPDERSPEKWQHDVIQDDGRLVPLSLIPDHVKRNISPRNMCNGTRLLIKDLKENLIVATILTDPAAGQLANITRIPMIPTDLPISFKRLQFPHLFPIPGHCYKLNRPCNDGNGSDCLAAASQNNLVATDRQLPSPNDLGTSDNSKPPHQSHTGASFIHVIHPVTVPQDPTRSSHINDPPQRSDLFHSAAPAQNDPQALNFASLKGCGLHSKNSRPPRAHEVKMYRRLALLEIRIQEPMCDEISFVPKRQGSFLHTPLKTKNWEICYKRDSRAGLRRQRPSPASVTVEVPVINDDAIQFRRTTIYQKAFKLFGRLQQPSEEYHHPRDLPLLRPLPAVSGVVKGYQRLPILPVGERPDKKGELSVLPDLRWNTPQLKSTGCQHTGPTLSRYIHWLENGWRWSCGGFINSRSNHEWTINTCRVHLVWCWTTHSMETDSGIDVGCCSEKDPAKDSAIDTTDPPNKL</sequence>
<organism evidence="2 3">
    <name type="scientific">Dryococelus australis</name>
    <dbReference type="NCBI Taxonomy" id="614101"/>
    <lineage>
        <taxon>Eukaryota</taxon>
        <taxon>Metazoa</taxon>
        <taxon>Ecdysozoa</taxon>
        <taxon>Arthropoda</taxon>
        <taxon>Hexapoda</taxon>
        <taxon>Insecta</taxon>
        <taxon>Pterygota</taxon>
        <taxon>Neoptera</taxon>
        <taxon>Polyneoptera</taxon>
        <taxon>Phasmatodea</taxon>
        <taxon>Verophasmatodea</taxon>
        <taxon>Anareolatae</taxon>
        <taxon>Phasmatidae</taxon>
        <taxon>Eurycanthinae</taxon>
        <taxon>Dryococelus</taxon>
    </lineage>
</organism>
<gene>
    <name evidence="2" type="ORF">PR048_009000</name>
</gene>
<keyword evidence="3" id="KW-1185">Reference proteome</keyword>
<dbReference type="Proteomes" id="UP001159363">
    <property type="component" value="Chromosome 3"/>
</dbReference>
<dbReference type="EMBL" id="JARBHB010000003">
    <property type="protein sequence ID" value="KAJ8889501.1"/>
    <property type="molecule type" value="Genomic_DNA"/>
</dbReference>
<evidence type="ECO:0000313" key="3">
    <source>
        <dbReference type="Proteomes" id="UP001159363"/>
    </source>
</evidence>
<evidence type="ECO:0000256" key="1">
    <source>
        <dbReference type="SAM" id="MobiDB-lite"/>
    </source>
</evidence>
<proteinExistence type="predicted"/>